<dbReference type="Proteomes" id="UP000011668">
    <property type="component" value="Unassembled WGS sequence"/>
</dbReference>
<reference evidence="1 2" key="1">
    <citation type="journal article" date="2013" name="Nat. Commun.">
        <title>The evolution and pathogenic mechanisms of the rice sheath blight pathogen.</title>
        <authorList>
            <person name="Zheng A."/>
            <person name="Lin R."/>
            <person name="Xu L."/>
            <person name="Qin P."/>
            <person name="Tang C."/>
            <person name="Ai P."/>
            <person name="Zhang D."/>
            <person name="Liu Y."/>
            <person name="Sun Z."/>
            <person name="Feng H."/>
            <person name="Wang Y."/>
            <person name="Chen Y."/>
            <person name="Liang X."/>
            <person name="Fu R."/>
            <person name="Li Q."/>
            <person name="Zhang J."/>
            <person name="Yu X."/>
            <person name="Xie Z."/>
            <person name="Ding L."/>
            <person name="Guan P."/>
            <person name="Tang J."/>
            <person name="Liang Y."/>
            <person name="Wang S."/>
            <person name="Deng Q."/>
            <person name="Li S."/>
            <person name="Zhu J."/>
            <person name="Wang L."/>
            <person name="Liu H."/>
            <person name="Li P."/>
        </authorList>
    </citation>
    <scope>NUCLEOTIDE SEQUENCE [LARGE SCALE GENOMIC DNA]</scope>
    <source>
        <strain evidence="2">AG-1 IA</strain>
    </source>
</reference>
<accession>L8WRG2</accession>
<evidence type="ECO:0000313" key="1">
    <source>
        <dbReference type="EMBL" id="ELU39362.1"/>
    </source>
</evidence>
<gene>
    <name evidence="1" type="ORF">AG1IA_06605</name>
</gene>
<comment type="caution">
    <text evidence="1">The sequence shown here is derived from an EMBL/GenBank/DDBJ whole genome shotgun (WGS) entry which is preliminary data.</text>
</comment>
<evidence type="ECO:0000313" key="2">
    <source>
        <dbReference type="Proteomes" id="UP000011668"/>
    </source>
</evidence>
<dbReference type="AlphaFoldDB" id="L8WRG2"/>
<dbReference type="HOGENOM" id="CLU_2348131_0_0_1"/>
<sequence>MHYSCGEGVATCLMSMEEGVVPVNLTVDDSFLELSQGLNLQYTRAARGYWNTAISHNFAPHTDTQYILQQSMNPTPDHFSPRAFHSRWGQMNPAPIH</sequence>
<protein>
    <submittedName>
        <fullName evidence="1">Uncharacterized protein</fullName>
    </submittedName>
</protein>
<keyword evidence="2" id="KW-1185">Reference proteome</keyword>
<proteinExistence type="predicted"/>
<organism evidence="1 2">
    <name type="scientific">Thanatephorus cucumeris (strain AG1-IA)</name>
    <name type="common">Rice sheath blight fungus</name>
    <name type="synonym">Rhizoctonia solani</name>
    <dbReference type="NCBI Taxonomy" id="983506"/>
    <lineage>
        <taxon>Eukaryota</taxon>
        <taxon>Fungi</taxon>
        <taxon>Dikarya</taxon>
        <taxon>Basidiomycota</taxon>
        <taxon>Agaricomycotina</taxon>
        <taxon>Agaricomycetes</taxon>
        <taxon>Cantharellales</taxon>
        <taxon>Ceratobasidiaceae</taxon>
        <taxon>Rhizoctonia</taxon>
        <taxon>Rhizoctonia solani AG-1</taxon>
    </lineage>
</organism>
<name>L8WRG2_THACA</name>
<dbReference type="EMBL" id="AFRT01001799">
    <property type="protein sequence ID" value="ELU39362.1"/>
    <property type="molecule type" value="Genomic_DNA"/>
</dbReference>